<evidence type="ECO:0000313" key="3">
    <source>
        <dbReference type="Proteomes" id="UP000297245"/>
    </source>
</evidence>
<keyword evidence="3" id="KW-1185">Reference proteome</keyword>
<keyword evidence="1" id="KW-0472">Membrane</keyword>
<sequence>MYLTRARVPKHTKQRVREWTRMEKRGLLVVDSSVVSGICFFLRARTHLSRLPHYQNNFIMQFSKSLFAEFTPILALFALGAVLVAQVNGSALPATPGDIEARDRDENFNSLYTSFFYIGIPFEKIKKKMGLVGNELQKSATGRKKNYGHSRLWEHCLRHQASKLRKWHEIKDTKRR</sequence>
<organism evidence="2 3">
    <name type="scientific">Dendrothele bispora (strain CBS 962.96)</name>
    <dbReference type="NCBI Taxonomy" id="1314807"/>
    <lineage>
        <taxon>Eukaryota</taxon>
        <taxon>Fungi</taxon>
        <taxon>Dikarya</taxon>
        <taxon>Basidiomycota</taxon>
        <taxon>Agaricomycotina</taxon>
        <taxon>Agaricomycetes</taxon>
        <taxon>Agaricomycetidae</taxon>
        <taxon>Agaricales</taxon>
        <taxon>Agaricales incertae sedis</taxon>
        <taxon>Dendrothele</taxon>
    </lineage>
</organism>
<evidence type="ECO:0000313" key="2">
    <source>
        <dbReference type="EMBL" id="THU82197.1"/>
    </source>
</evidence>
<name>A0A4S8L1B5_DENBC</name>
<protein>
    <submittedName>
        <fullName evidence="2">Uncharacterized protein</fullName>
    </submittedName>
</protein>
<keyword evidence="1" id="KW-0812">Transmembrane</keyword>
<feature type="transmembrane region" description="Helical" evidence="1">
    <location>
        <begin position="65"/>
        <end position="85"/>
    </location>
</feature>
<proteinExistence type="predicted"/>
<gene>
    <name evidence="2" type="ORF">K435DRAFT_808482</name>
</gene>
<dbReference type="AlphaFoldDB" id="A0A4S8L1B5"/>
<dbReference type="EMBL" id="ML179750">
    <property type="protein sequence ID" value="THU82197.1"/>
    <property type="molecule type" value="Genomic_DNA"/>
</dbReference>
<evidence type="ECO:0000256" key="1">
    <source>
        <dbReference type="SAM" id="Phobius"/>
    </source>
</evidence>
<dbReference type="Proteomes" id="UP000297245">
    <property type="component" value="Unassembled WGS sequence"/>
</dbReference>
<reference evidence="2 3" key="1">
    <citation type="journal article" date="2019" name="Nat. Ecol. Evol.">
        <title>Megaphylogeny resolves global patterns of mushroom evolution.</title>
        <authorList>
            <person name="Varga T."/>
            <person name="Krizsan K."/>
            <person name="Foldi C."/>
            <person name="Dima B."/>
            <person name="Sanchez-Garcia M."/>
            <person name="Sanchez-Ramirez S."/>
            <person name="Szollosi G.J."/>
            <person name="Szarkandi J.G."/>
            <person name="Papp V."/>
            <person name="Albert L."/>
            <person name="Andreopoulos W."/>
            <person name="Angelini C."/>
            <person name="Antonin V."/>
            <person name="Barry K.W."/>
            <person name="Bougher N.L."/>
            <person name="Buchanan P."/>
            <person name="Buyck B."/>
            <person name="Bense V."/>
            <person name="Catcheside P."/>
            <person name="Chovatia M."/>
            <person name="Cooper J."/>
            <person name="Damon W."/>
            <person name="Desjardin D."/>
            <person name="Finy P."/>
            <person name="Geml J."/>
            <person name="Haridas S."/>
            <person name="Hughes K."/>
            <person name="Justo A."/>
            <person name="Karasinski D."/>
            <person name="Kautmanova I."/>
            <person name="Kiss B."/>
            <person name="Kocsube S."/>
            <person name="Kotiranta H."/>
            <person name="LaButti K.M."/>
            <person name="Lechner B.E."/>
            <person name="Liimatainen K."/>
            <person name="Lipzen A."/>
            <person name="Lukacs Z."/>
            <person name="Mihaltcheva S."/>
            <person name="Morgado L.N."/>
            <person name="Niskanen T."/>
            <person name="Noordeloos M.E."/>
            <person name="Ohm R.A."/>
            <person name="Ortiz-Santana B."/>
            <person name="Ovrebo C."/>
            <person name="Racz N."/>
            <person name="Riley R."/>
            <person name="Savchenko A."/>
            <person name="Shiryaev A."/>
            <person name="Soop K."/>
            <person name="Spirin V."/>
            <person name="Szebenyi C."/>
            <person name="Tomsovsky M."/>
            <person name="Tulloss R.E."/>
            <person name="Uehling J."/>
            <person name="Grigoriev I.V."/>
            <person name="Vagvolgyi C."/>
            <person name="Papp T."/>
            <person name="Martin F.M."/>
            <person name="Miettinen O."/>
            <person name="Hibbett D.S."/>
            <person name="Nagy L.G."/>
        </authorList>
    </citation>
    <scope>NUCLEOTIDE SEQUENCE [LARGE SCALE GENOMIC DNA]</scope>
    <source>
        <strain evidence="2 3">CBS 962.96</strain>
    </source>
</reference>
<accession>A0A4S8L1B5</accession>
<keyword evidence="1" id="KW-1133">Transmembrane helix</keyword>